<evidence type="ECO:0000313" key="1">
    <source>
        <dbReference type="EMBL" id="AOU96731.1"/>
    </source>
</evidence>
<dbReference type="Gene3D" id="1.25.40.10">
    <property type="entry name" value="Tetratricopeptide repeat domain"/>
    <property type="match status" value="1"/>
</dbReference>
<dbReference type="Proteomes" id="UP000095401">
    <property type="component" value="Chromosome"/>
</dbReference>
<evidence type="ECO:0000313" key="2">
    <source>
        <dbReference type="Proteomes" id="UP000095401"/>
    </source>
</evidence>
<dbReference type="InterPro" id="IPR011990">
    <property type="entry name" value="TPR-like_helical_dom_sf"/>
</dbReference>
<dbReference type="SUPFAM" id="SSF48452">
    <property type="entry name" value="TPR-like"/>
    <property type="match status" value="1"/>
</dbReference>
<accession>A0A1D8IK15</accession>
<dbReference type="AlphaFoldDB" id="A0A1D8IK15"/>
<sequence length="112" mass="11966">MDMIERFEAMLAAGQDNALLRFTLGGAYLKAGRSSEAVTHLRAAVTQDAQYSAAWKFLGRALADCGETIAAAAAFDHGIEVAEARGDKQAAKEMMVFKRRLTRTGAGGNTKV</sequence>
<keyword evidence="2" id="KW-1185">Reference proteome</keyword>
<organism evidence="1 2">
    <name type="scientific">Acidihalobacter yilgarnensis</name>
    <dbReference type="NCBI Taxonomy" id="2819280"/>
    <lineage>
        <taxon>Bacteria</taxon>
        <taxon>Pseudomonadati</taxon>
        <taxon>Pseudomonadota</taxon>
        <taxon>Gammaproteobacteria</taxon>
        <taxon>Chromatiales</taxon>
        <taxon>Ectothiorhodospiraceae</taxon>
        <taxon>Acidihalobacter</taxon>
    </lineage>
</organism>
<gene>
    <name evidence="1" type="ORF">BI364_00730</name>
</gene>
<reference evidence="2" key="1">
    <citation type="submission" date="2016-09" db="EMBL/GenBank/DDBJ databases">
        <title>Acidihalobacter prosperus F5.</title>
        <authorList>
            <person name="Khaleque H.N."/>
            <person name="Ramsay J.P."/>
            <person name="Kaksonen A.H."/>
            <person name="Boxall N.J."/>
            <person name="Watkin E.L.J."/>
        </authorList>
    </citation>
    <scope>NUCLEOTIDE SEQUENCE [LARGE SCALE GENOMIC DNA]</scope>
    <source>
        <strain evidence="2">F5</strain>
    </source>
</reference>
<protein>
    <submittedName>
        <fullName evidence="1">Uncharacterized protein</fullName>
    </submittedName>
</protein>
<proteinExistence type="predicted"/>
<dbReference type="RefSeq" id="WP_070077125.1">
    <property type="nucleotide sequence ID" value="NZ_CP017415.1"/>
</dbReference>
<name>A0A1D8IK15_9GAMM</name>
<dbReference type="KEGG" id="aprs:BI364_00730"/>
<dbReference type="EMBL" id="CP017415">
    <property type="protein sequence ID" value="AOU96731.1"/>
    <property type="molecule type" value="Genomic_DNA"/>
</dbReference>
<dbReference type="Pfam" id="PF14559">
    <property type="entry name" value="TPR_19"/>
    <property type="match status" value="1"/>
</dbReference>